<sequence length="205" mass="22467">MVGCLGKLKDSIHSLNVTYLQPGINRDDIFNPKTCFNGNGFLLSSGACSDGESGTSNAIYRCSNASMNCSYYSHQTCRSNATVYKGAICPDCRGSMNVKMNPILPKKEVKKKKGKVEGGYVKEVVTYMVMDDLVVKPMSTISSIILITKFGVKDLNNLEEKTVYFGKDEGLKLLKSALKSNTVLTKVFLGKVGKGNMSYKRSKCH</sequence>
<evidence type="ECO:0000313" key="1">
    <source>
        <dbReference type="EMBL" id="PWA28945.1"/>
    </source>
</evidence>
<dbReference type="OrthoDB" id="2014278at2759"/>
<dbReference type="Pfam" id="PF05056">
    <property type="entry name" value="DUF674"/>
    <property type="match status" value="1"/>
</dbReference>
<comment type="caution">
    <text evidence="1">The sequence shown here is derived from an EMBL/GenBank/DDBJ whole genome shotgun (WGS) entry which is preliminary data.</text>
</comment>
<dbReference type="AlphaFoldDB" id="A0A2U1KA23"/>
<dbReference type="STRING" id="35608.A0A2U1KA23"/>
<gene>
    <name evidence="1" type="ORF">CTI12_AA627100</name>
</gene>
<dbReference type="PANTHER" id="PTHR33103">
    <property type="entry name" value="OS01G0153900 PROTEIN"/>
    <property type="match status" value="1"/>
</dbReference>
<dbReference type="InterPro" id="IPR007750">
    <property type="entry name" value="DUF674"/>
</dbReference>
<organism evidence="1 2">
    <name type="scientific">Artemisia annua</name>
    <name type="common">Sweet wormwood</name>
    <dbReference type="NCBI Taxonomy" id="35608"/>
    <lineage>
        <taxon>Eukaryota</taxon>
        <taxon>Viridiplantae</taxon>
        <taxon>Streptophyta</taxon>
        <taxon>Embryophyta</taxon>
        <taxon>Tracheophyta</taxon>
        <taxon>Spermatophyta</taxon>
        <taxon>Magnoliopsida</taxon>
        <taxon>eudicotyledons</taxon>
        <taxon>Gunneridae</taxon>
        <taxon>Pentapetalae</taxon>
        <taxon>asterids</taxon>
        <taxon>campanulids</taxon>
        <taxon>Asterales</taxon>
        <taxon>Asteraceae</taxon>
        <taxon>Asteroideae</taxon>
        <taxon>Anthemideae</taxon>
        <taxon>Artemisiinae</taxon>
        <taxon>Artemisia</taxon>
    </lineage>
</organism>
<proteinExistence type="predicted"/>
<protein>
    <submittedName>
        <fullName evidence="1">Uncharacterized protein</fullName>
    </submittedName>
</protein>
<evidence type="ECO:0000313" key="2">
    <source>
        <dbReference type="Proteomes" id="UP000245207"/>
    </source>
</evidence>
<dbReference type="EMBL" id="PKPP01027130">
    <property type="protein sequence ID" value="PWA28945.1"/>
    <property type="molecule type" value="Genomic_DNA"/>
</dbReference>
<dbReference type="PANTHER" id="PTHR33103:SF110">
    <property type="entry name" value="DUF674 FAMILY PROTEIN"/>
    <property type="match status" value="1"/>
</dbReference>
<reference evidence="1 2" key="1">
    <citation type="journal article" date="2018" name="Mol. Plant">
        <title>The genome of Artemisia annua provides insight into the evolution of Asteraceae family and artemisinin biosynthesis.</title>
        <authorList>
            <person name="Shen Q."/>
            <person name="Zhang L."/>
            <person name="Liao Z."/>
            <person name="Wang S."/>
            <person name="Yan T."/>
            <person name="Shi P."/>
            <person name="Liu M."/>
            <person name="Fu X."/>
            <person name="Pan Q."/>
            <person name="Wang Y."/>
            <person name="Lv Z."/>
            <person name="Lu X."/>
            <person name="Zhang F."/>
            <person name="Jiang W."/>
            <person name="Ma Y."/>
            <person name="Chen M."/>
            <person name="Hao X."/>
            <person name="Li L."/>
            <person name="Tang Y."/>
            <person name="Lv G."/>
            <person name="Zhou Y."/>
            <person name="Sun X."/>
            <person name="Brodelius P.E."/>
            <person name="Rose J.K.C."/>
            <person name="Tang K."/>
        </authorList>
    </citation>
    <scope>NUCLEOTIDE SEQUENCE [LARGE SCALE GENOMIC DNA]</scope>
    <source>
        <strain evidence="2">cv. Huhao1</strain>
        <tissue evidence="1">Leaf</tissue>
    </source>
</reference>
<name>A0A2U1KA23_ARTAN</name>
<dbReference type="Proteomes" id="UP000245207">
    <property type="component" value="Unassembled WGS sequence"/>
</dbReference>
<accession>A0A2U1KA23</accession>
<keyword evidence="2" id="KW-1185">Reference proteome</keyword>